<feature type="transmembrane region" description="Helical" evidence="2">
    <location>
        <begin position="37"/>
        <end position="56"/>
    </location>
</feature>
<organism evidence="4 5">
    <name type="scientific">Humidesulfovibrio mexicanus</name>
    <dbReference type="NCBI Taxonomy" id="147047"/>
    <lineage>
        <taxon>Bacteria</taxon>
        <taxon>Pseudomonadati</taxon>
        <taxon>Thermodesulfobacteriota</taxon>
        <taxon>Desulfovibrionia</taxon>
        <taxon>Desulfovibrionales</taxon>
        <taxon>Desulfovibrionaceae</taxon>
        <taxon>Humidesulfovibrio</taxon>
    </lineage>
</organism>
<reference evidence="4 5" key="1">
    <citation type="submission" date="2017-06" db="EMBL/GenBank/DDBJ databases">
        <authorList>
            <person name="Kim H.J."/>
            <person name="Triplett B.A."/>
        </authorList>
    </citation>
    <scope>NUCLEOTIDE SEQUENCE [LARGE SCALE GENOMIC DNA]</scope>
    <source>
        <strain evidence="4 5">DSM 13116</strain>
    </source>
</reference>
<feature type="region of interest" description="Disordered" evidence="1">
    <location>
        <begin position="868"/>
        <end position="888"/>
    </location>
</feature>
<dbReference type="InterPro" id="IPR025743">
    <property type="entry name" value="TssM1_N"/>
</dbReference>
<dbReference type="Pfam" id="PF14331">
    <property type="entry name" value="IcmF-related_N"/>
    <property type="match status" value="1"/>
</dbReference>
<keyword evidence="5" id="KW-1185">Reference proteome</keyword>
<proteinExistence type="predicted"/>
<keyword evidence="2" id="KW-0472">Membrane</keyword>
<gene>
    <name evidence="4" type="ORF">SAMN04488503_1773</name>
</gene>
<dbReference type="Proteomes" id="UP000198324">
    <property type="component" value="Unassembled WGS sequence"/>
</dbReference>
<dbReference type="EMBL" id="FZOC01000003">
    <property type="protein sequence ID" value="SNR89618.1"/>
    <property type="molecule type" value="Genomic_DNA"/>
</dbReference>
<dbReference type="RefSeq" id="WP_089273838.1">
    <property type="nucleotide sequence ID" value="NZ_FZOC01000003.1"/>
</dbReference>
<evidence type="ECO:0000313" key="5">
    <source>
        <dbReference type="Proteomes" id="UP000198324"/>
    </source>
</evidence>
<dbReference type="OrthoDB" id="9758229at2"/>
<dbReference type="AlphaFoldDB" id="A0A239A3C4"/>
<accession>A0A239A3C4</accession>
<protein>
    <submittedName>
        <fullName evidence="4">Type VI secretion system protein ImpL</fullName>
    </submittedName>
</protein>
<evidence type="ECO:0000256" key="1">
    <source>
        <dbReference type="SAM" id="MobiDB-lite"/>
    </source>
</evidence>
<dbReference type="InterPro" id="IPR027417">
    <property type="entry name" value="P-loop_NTPase"/>
</dbReference>
<feature type="domain" description="Type VI secretion system component TssM1 N-terminal" evidence="3">
    <location>
        <begin position="184"/>
        <end position="434"/>
    </location>
</feature>
<evidence type="ECO:0000313" key="4">
    <source>
        <dbReference type="EMBL" id="SNR89618.1"/>
    </source>
</evidence>
<feature type="transmembrane region" description="Helical" evidence="2">
    <location>
        <begin position="429"/>
        <end position="450"/>
    </location>
</feature>
<keyword evidence="2" id="KW-1133">Transmembrane helix</keyword>
<evidence type="ECO:0000256" key="2">
    <source>
        <dbReference type="SAM" id="Phobius"/>
    </source>
</evidence>
<name>A0A239A3C4_9BACT</name>
<evidence type="ECO:0000259" key="3">
    <source>
        <dbReference type="Pfam" id="PF14331"/>
    </source>
</evidence>
<sequence>MARMLITALKIVLLLALLGAAAVGAVLLARHEGWPDWTAAVMVAGLLAVVFLTLFLRRVYYRRREAQFIKRVVAQDSQSVAAAPARERRQLQELQDRWTAAVRLLRSSKLRQRGDPLYTLPWFMVFGETASGKSTAVSHARLTTILSDAGPAKGIAGTRNCDWWFFEEAVVLDTTGRYAIPLDQEADREEWERFLSLLSRYRRREPLSGVVVTLPMNRLLSDDADALSEYGRSIRLRLDQLMRGLGAKFPVYVLITKLDLVLGMTALCDLLPKEERGQAVGLLNAEERRAPRQFADAALAHVSRRLKDMRLLLAAENGAADGKAALFPDEFERLIPLIDAFIEGAFCENPYQETPFLRGLFVSSGRQSGMTRSGVLGALESLKGKEWRLPDTGRGLFLHDFFSTILPRERGLFRHIDEYITWRTATRGLGLLAWLLAMLAVVGLSSMAYVKTRRAMDPVYAAFPKAPALGLGLDADMVQLGLLRDRIVDMERDLHGGFWPLMGFEEGEQTLAELKRRYCTWFRQHTLNHMDKAMNAQLAAMDASRTDDSMAKGLEYLVWRIDVLTARETKSQPRLDGRDPVDGLALAFGGRLPEVAAFFPDMYRSYAAWEEDAPMLERERKELQAWAARLIDAEGVNLHWLAQWAGSRPELAEVTLDDFWPGLGQAPAGPQVGAAFTAKGREAIVSLLAGLEQTVEDPKHFQGRIAAFWLWYQQRFYEEWRLFATDFQMGQDKLAVRADWLSAGAAMSTLDNPYFRLLQRMRTEFASVAKLGPQPAWTHIPERATVLLEYQRSKEQSASLEAKVEGEVKVGLGKMLGAFSEHVRNRTDKIVQATAAFDEYMKQLEAFQPVTASKEAAFRFASQHYGGAGGAAPQPSGKNVQAQTAPAGGQPTAVDLAVAALHRLRLLAGDGKPEEEPMWQIMGGPLTFLVILTTDESACALNDLWEAQVLAEARNVPESGQWEALFGEKGLVNAFAQGPAKPFLRRHSRGWFSGSWLGVPFPFEASFLDVLDAGSLRRQQVQPKYTVRVEALPVNVNQEAQSEPYSATLRLQCAAGQQQLDNYNYPDSRDFVWEPATCGDVTLEIAFREGVLKKTWPGAFGFRDFVRDFRDGREVFVPRDFPDKRTILEGLGVTSIQVSYKLTGAKAVLNLGDYPVLRLPQTVAACGRGLGGDASGVAAEAPNGAGGQQ</sequence>
<dbReference type="SUPFAM" id="SSF52540">
    <property type="entry name" value="P-loop containing nucleoside triphosphate hydrolases"/>
    <property type="match status" value="1"/>
</dbReference>
<dbReference type="InterPro" id="IPR053156">
    <property type="entry name" value="T6SS_TssM-like"/>
</dbReference>
<dbReference type="PANTHER" id="PTHR36153">
    <property type="entry name" value="INNER MEMBRANE PROTEIN-RELATED"/>
    <property type="match status" value="1"/>
</dbReference>
<dbReference type="PANTHER" id="PTHR36153:SF1">
    <property type="entry name" value="TYPE VI SECRETION SYSTEM COMPONENT TSSM1"/>
    <property type="match status" value="1"/>
</dbReference>
<keyword evidence="2" id="KW-0812">Transmembrane</keyword>